<dbReference type="AlphaFoldDB" id="A0A6G1L696"/>
<proteinExistence type="predicted"/>
<dbReference type="Proteomes" id="UP000799436">
    <property type="component" value="Unassembled WGS sequence"/>
</dbReference>
<organism evidence="1 2">
    <name type="scientific">Teratosphaeria nubilosa</name>
    <dbReference type="NCBI Taxonomy" id="161662"/>
    <lineage>
        <taxon>Eukaryota</taxon>
        <taxon>Fungi</taxon>
        <taxon>Dikarya</taxon>
        <taxon>Ascomycota</taxon>
        <taxon>Pezizomycotina</taxon>
        <taxon>Dothideomycetes</taxon>
        <taxon>Dothideomycetidae</taxon>
        <taxon>Mycosphaerellales</taxon>
        <taxon>Teratosphaeriaceae</taxon>
        <taxon>Teratosphaeria</taxon>
    </lineage>
</organism>
<keyword evidence="2" id="KW-1185">Reference proteome</keyword>
<evidence type="ECO:0000313" key="1">
    <source>
        <dbReference type="EMBL" id="KAF2768079.1"/>
    </source>
</evidence>
<protein>
    <submittedName>
        <fullName evidence="1">Uncharacterized protein</fullName>
    </submittedName>
</protein>
<dbReference type="EMBL" id="ML995848">
    <property type="protein sequence ID" value="KAF2768079.1"/>
    <property type="molecule type" value="Genomic_DNA"/>
</dbReference>
<accession>A0A6G1L696</accession>
<evidence type="ECO:0000313" key="2">
    <source>
        <dbReference type="Proteomes" id="UP000799436"/>
    </source>
</evidence>
<name>A0A6G1L696_9PEZI</name>
<reference evidence="1" key="1">
    <citation type="journal article" date="2020" name="Stud. Mycol.">
        <title>101 Dothideomycetes genomes: a test case for predicting lifestyles and emergence of pathogens.</title>
        <authorList>
            <person name="Haridas S."/>
            <person name="Albert R."/>
            <person name="Binder M."/>
            <person name="Bloem J."/>
            <person name="Labutti K."/>
            <person name="Salamov A."/>
            <person name="Andreopoulos B."/>
            <person name="Baker S."/>
            <person name="Barry K."/>
            <person name="Bills G."/>
            <person name="Bluhm B."/>
            <person name="Cannon C."/>
            <person name="Castanera R."/>
            <person name="Culley D."/>
            <person name="Daum C."/>
            <person name="Ezra D."/>
            <person name="Gonzalez J."/>
            <person name="Henrissat B."/>
            <person name="Kuo A."/>
            <person name="Liang C."/>
            <person name="Lipzen A."/>
            <person name="Lutzoni F."/>
            <person name="Magnuson J."/>
            <person name="Mondo S."/>
            <person name="Nolan M."/>
            <person name="Ohm R."/>
            <person name="Pangilinan J."/>
            <person name="Park H.-J."/>
            <person name="Ramirez L."/>
            <person name="Alfaro M."/>
            <person name="Sun H."/>
            <person name="Tritt A."/>
            <person name="Yoshinaga Y."/>
            <person name="Zwiers L.-H."/>
            <person name="Turgeon B."/>
            <person name="Goodwin S."/>
            <person name="Spatafora J."/>
            <person name="Crous P."/>
            <person name="Grigoriev I."/>
        </authorList>
    </citation>
    <scope>NUCLEOTIDE SEQUENCE</scope>
    <source>
        <strain evidence="1">CBS 116005</strain>
    </source>
</reference>
<gene>
    <name evidence="1" type="ORF">EJ03DRAFT_337211</name>
</gene>
<sequence>MPTSSASLTTIDLARATTAALLPKVDSILAEVALASELFHLAIVDQSDTPQVVDEIVPMRTDCVYEVVGGHMVLDYVVIAFTPSLLTSATSGGPLTMERTVKASRQLHWK</sequence>